<dbReference type="PRINTS" id="PR00081">
    <property type="entry name" value="GDHRDH"/>
</dbReference>
<dbReference type="STRING" id="1330018.A0A167RUT9"/>
<dbReference type="PRINTS" id="PR00080">
    <property type="entry name" value="SDRFAMILY"/>
</dbReference>
<dbReference type="InterPro" id="IPR020904">
    <property type="entry name" value="Sc_DH/Rdtase_CS"/>
</dbReference>
<keyword evidence="3" id="KW-0560">Oxidoreductase</keyword>
<evidence type="ECO:0000256" key="3">
    <source>
        <dbReference type="ARBA" id="ARBA00023002"/>
    </source>
</evidence>
<dbReference type="Gene3D" id="3.40.50.720">
    <property type="entry name" value="NAD(P)-binding Rossmann-like Domain"/>
    <property type="match status" value="1"/>
</dbReference>
<dbReference type="InterPro" id="IPR002347">
    <property type="entry name" value="SDR_fam"/>
</dbReference>
<reference evidence="5 6" key="1">
    <citation type="journal article" date="2016" name="Mol. Biol. Evol.">
        <title>Comparative Genomics of Early-Diverging Mushroom-Forming Fungi Provides Insights into the Origins of Lignocellulose Decay Capabilities.</title>
        <authorList>
            <person name="Nagy L.G."/>
            <person name="Riley R."/>
            <person name="Tritt A."/>
            <person name="Adam C."/>
            <person name="Daum C."/>
            <person name="Floudas D."/>
            <person name="Sun H."/>
            <person name="Yadav J.S."/>
            <person name="Pangilinan J."/>
            <person name="Larsson K.H."/>
            <person name="Matsuura K."/>
            <person name="Barry K."/>
            <person name="Labutti K."/>
            <person name="Kuo R."/>
            <person name="Ohm R.A."/>
            <person name="Bhattacharya S.S."/>
            <person name="Shirouzu T."/>
            <person name="Yoshinaga Y."/>
            <person name="Martin F.M."/>
            <person name="Grigoriev I.V."/>
            <person name="Hibbett D.S."/>
        </authorList>
    </citation>
    <scope>NUCLEOTIDE SEQUENCE [LARGE SCALE GENOMIC DNA]</scope>
    <source>
        <strain evidence="5 6">TUFC12733</strain>
    </source>
</reference>
<keyword evidence="6" id="KW-1185">Reference proteome</keyword>
<dbReference type="PROSITE" id="PS00061">
    <property type="entry name" value="ADH_SHORT"/>
    <property type="match status" value="1"/>
</dbReference>
<proteinExistence type="inferred from homology"/>
<dbReference type="PANTHER" id="PTHR43976:SF16">
    <property type="entry name" value="SHORT-CHAIN DEHYDROGENASE_REDUCTASE FAMILY PROTEIN"/>
    <property type="match status" value="1"/>
</dbReference>
<dbReference type="EMBL" id="KV417267">
    <property type="protein sequence ID" value="KZP01304.1"/>
    <property type="molecule type" value="Genomic_DNA"/>
</dbReference>
<dbReference type="InterPro" id="IPR051911">
    <property type="entry name" value="SDR_oxidoreductase"/>
</dbReference>
<comment type="similarity">
    <text evidence="1 4">Belongs to the short-chain dehydrogenases/reductases (SDR) family.</text>
</comment>
<dbReference type="Pfam" id="PF00106">
    <property type="entry name" value="adh_short"/>
    <property type="match status" value="1"/>
</dbReference>
<dbReference type="OrthoDB" id="1274115at2759"/>
<evidence type="ECO:0000256" key="2">
    <source>
        <dbReference type="ARBA" id="ARBA00022857"/>
    </source>
</evidence>
<organism evidence="5 6">
    <name type="scientific">Calocera viscosa (strain TUFC12733)</name>
    <dbReference type="NCBI Taxonomy" id="1330018"/>
    <lineage>
        <taxon>Eukaryota</taxon>
        <taxon>Fungi</taxon>
        <taxon>Dikarya</taxon>
        <taxon>Basidiomycota</taxon>
        <taxon>Agaricomycotina</taxon>
        <taxon>Dacrymycetes</taxon>
        <taxon>Dacrymycetales</taxon>
        <taxon>Dacrymycetaceae</taxon>
        <taxon>Calocera</taxon>
    </lineage>
</organism>
<evidence type="ECO:0000313" key="5">
    <source>
        <dbReference type="EMBL" id="KZP01304.1"/>
    </source>
</evidence>
<keyword evidence="2" id="KW-0521">NADP</keyword>
<dbReference type="GO" id="GO:0016491">
    <property type="term" value="F:oxidoreductase activity"/>
    <property type="evidence" value="ECO:0007669"/>
    <property type="project" value="UniProtKB-KW"/>
</dbReference>
<evidence type="ECO:0000256" key="1">
    <source>
        <dbReference type="ARBA" id="ARBA00006484"/>
    </source>
</evidence>
<dbReference type="InterPro" id="IPR036291">
    <property type="entry name" value="NAD(P)-bd_dom_sf"/>
</dbReference>
<accession>A0A167RUT9</accession>
<dbReference type="SUPFAM" id="SSF51735">
    <property type="entry name" value="NAD(P)-binding Rossmann-fold domains"/>
    <property type="match status" value="1"/>
</dbReference>
<dbReference type="AlphaFoldDB" id="A0A167RUT9"/>
<protein>
    <submittedName>
        <fullName evidence="5">NAD-P-binding protein</fullName>
    </submittedName>
</protein>
<evidence type="ECO:0000313" key="6">
    <source>
        <dbReference type="Proteomes" id="UP000076738"/>
    </source>
</evidence>
<name>A0A167RUT9_CALVF</name>
<evidence type="ECO:0000256" key="4">
    <source>
        <dbReference type="RuleBase" id="RU000363"/>
    </source>
</evidence>
<gene>
    <name evidence="5" type="ORF">CALVIDRAFT_559925</name>
</gene>
<sequence length="282" mass="30232">MSTDPKVWLITGASSGFGLIMTRLVLENGDKCVATSIDPPALHDLEEKYGPSKLLSLYVDVTRPEEIASAFSAAKEAFGGVDVVLNNSGLGLGGVVEAVPEAVARKLFEVNFWGSTSVTKEAVRFFRDENGPERGGKLLVMSSAAGIGAPAFMGYYAASKHAVEALTTSVAREIKPEWNIQVMLIEPGWFRTGILSPTGEFKIATPDVYGGPSAYRARAADIQPGDPEKGMQLVHRVAQMDKLPLHLPIGKVAILGAKRIAAEWTKAAEDWEVEGMKPEYGA</sequence>
<dbReference type="PANTHER" id="PTHR43976">
    <property type="entry name" value="SHORT CHAIN DEHYDROGENASE"/>
    <property type="match status" value="1"/>
</dbReference>
<dbReference type="Proteomes" id="UP000076738">
    <property type="component" value="Unassembled WGS sequence"/>
</dbReference>